<evidence type="ECO:0000256" key="1">
    <source>
        <dbReference type="SAM" id="MobiDB-lite"/>
    </source>
</evidence>
<organism evidence="2">
    <name type="scientific">CrAss-like virus sp. ctDAq1</name>
    <dbReference type="NCBI Taxonomy" id="2826822"/>
    <lineage>
        <taxon>Viruses</taxon>
        <taxon>Duplodnaviria</taxon>
        <taxon>Heunggongvirae</taxon>
        <taxon>Uroviricota</taxon>
        <taxon>Caudoviricetes</taxon>
        <taxon>Crassvirales</taxon>
    </lineage>
</organism>
<feature type="region of interest" description="Disordered" evidence="1">
    <location>
        <begin position="264"/>
        <end position="283"/>
    </location>
</feature>
<name>A0A8S5QUH4_9CAUD</name>
<protein>
    <submittedName>
        <fullName evidence="2">Uncharacterized protein</fullName>
    </submittedName>
</protein>
<accession>A0A8S5QUH4</accession>
<dbReference type="EMBL" id="BK015733">
    <property type="protein sequence ID" value="DAE22489.1"/>
    <property type="molecule type" value="Genomic_DNA"/>
</dbReference>
<reference evidence="2" key="1">
    <citation type="journal article" date="2021" name="Proc. Natl. Acad. Sci. U.S.A.">
        <title>A Catalog of Tens of Thousands of Viruses from Human Metagenomes Reveals Hidden Associations with Chronic Diseases.</title>
        <authorList>
            <person name="Tisza M.J."/>
            <person name="Buck C.B."/>
        </authorList>
    </citation>
    <scope>NUCLEOTIDE SEQUENCE</scope>
    <source>
        <strain evidence="2">CtDAq1</strain>
    </source>
</reference>
<proteinExistence type="predicted"/>
<sequence>MSYCIPINQEIRDLASSVGEDVQIVANLAGMWVEENPDERSGMYPSAGVLRGMIEHFKQQLNVEKLSLKDISGSIQPEVVSGVFDDAGIRQKASGSMNYMEKADREFSSEVRRDRAMLLSRLFSMILTREEEKKAEELRMMVEEELSLERKADLERQLSSLDRGQIIMSESPASLFMKVRDIFKWYVEDTVDNNIESEKEDLAQYGLSGTRLDQEARRVARYKRDQYKKILDNFKALAEEASVYLVTTEGVRIDLDSGTISQDTVTETDEDGNQIDTNSTDGLGREEKQYENWMINYTMVPSNMSLTKEVRKIIGTIPQVDNEGYAVTDDLGFEKYLDPNRVHASIIEALRYMTDSRDMIPLMEKLSKSQPWISSVIDMIKNDPVLESQFYTSYRKDFLPYYIQRSSRNADGSVSYKTVAINLPGASDTLMNRWKDNISAALKLSPDSIYTSSRTLSMENIKKGFKTLESLSGQFGKAEDKQAFMGEKKVAEDITNLLRSVGIDTNSDSVSSLLSDTGAFYRITRPLHNIFNILKDAKGKQENDILMKEFRGSYKKLAAEIGKVSENSIESSSNERGKTYYGHVQPSYIGTLFNKLKNEVGNDEKYEEFIQREFGQYKWFKNGDVWLCPWIEWLYKDKSIREGLQHKVLLHSDGVEYKDMTSPQYTITVINEYASDPSGEWAYYTVPVMSNAPIARFIRMPRFSESSFYKGEFRSFEYIIPDLMVNIAEQEIGRIKLVNKRSELIKKGLIKPIENFDVTYNPDGSVKNIGGAEFKFIPYLNTVRYNGNSFLEKLVELSDSNISSMKFRNFVRDAVSESLNQGFERMMDRFNTLGLLNKVRPSKPGEVIDSIPYQYFPGIKTEEGLRRFLKEYYYNSAFATSQIIEITTTDLAFYKGMTDFQKRFKEINSPAQRLNTRAVFNNEVVGREYERAIYVKDLHITSTAINDIEKVLDEKVKDHTITKLDKEAIISKYRTKDGKGGINVTDGQAFRSLSSYRAVMAMMGKWDNKKEQAYENIRSGRWNMEDFWTVWQTIKPFVYSQTSVKSGEGNNIKVPVQHKNSEFLIMAIHSIVAGETGSSPVLRAINRFMEENQIDVVQFDSAVKVGIQGAIDIPQGLEEDNVYDLLMKATGISEGEENTDVIHTIDYNDYGEQQENPEHFLDAQGLVGVQIRRLISADMSPEANIKVGDRTIPFTEWMNEYNALNVENVLQSYMATSEIFSDKAILSRILTEEARGGANYSNELVKSLKLNSNGEFRIPLYDESMSNKVQPLLNSIIKNRITRQKIKGGACVQVSNYGLTDSLNIVFEGEGKDRHIKYIECYMPWYSRTLVDGMMKEGSHVLDINKIPDSMRKIIGYRIPTEDKYSMLPLYIKGFLPQQSGGAIMLPSDITTITGSDFDVDKMYLMIPAFSVREKLDRKAVKRDLKERYKSMKDYNNQMDIVLDEIVNGKIAFSEDSFEMQVYDHIMDNYDIYHTKYVDAIKYNDNLSPKENGTDARNNRIIELMWGILTNPETAFKMLNPQGFDKIKEAARVAVLLKTGISHESLRKELGNDLVSGLKNLSVGELDNMVEKYKIPYDPLSPLTQIEFHKNNMTGLGMVGIYANHNTHHAISQFTDVSLNPVNGAFPLLGHTLTSLHSQKALDGTYISRNVSGFLAASVDNAKDPVLEDLNQNTFTSDASMLLSRLGYSAFQVSLIMNQPIVREMADEYIRASRTGEGRMDVVNRISNDWIKSADIKNPSKLNISDITEEELIYNIMQSVLPADKRSASYVRKQAEFSKLFSKIMNTAEALGMLVRASRSDTQSGSAGPYIADTEIKLRNITLLREKIDSGKFPLDNADFLKDIPVLDEDSLRRDILNSKVPILQAFYTLGIFSTGNILSRYMPHHQDNFRQVVSSVESMTKTGRLNKKTLKTLYSDLFTYIMSKTEFFNEKYRKDFIMNFPNRFSDIVSSDPEIGNLGFIKALKTDKPFENSDLSVLGISGVGRLNTTMKENFSRDWANLLYMNNPSANRLALDLFRYGYFRGGFGFSPSSYMHLAPVVLIENIPGYIEAERGILGSEDDYSAFVTQFVRNHLSNKLLVPQTLEGNIKFTDNKGEFLNTVPLNTRDKITGDDMGMVKEIIRDKNKVRYIFMDFISKENSSGDIAYYKLSGDGTSYDRIQPLGADGMFPEYSYGINGEVMSSTVSEIADLLDLNNSEYQEDMDDRNYNPLSQPEETYEEVLQTENNRSEIMRYEPVEVITSDNKKLC</sequence>
<evidence type="ECO:0000313" key="2">
    <source>
        <dbReference type="EMBL" id="DAE22489.1"/>
    </source>
</evidence>